<dbReference type="GO" id="GO:0016491">
    <property type="term" value="F:oxidoreductase activity"/>
    <property type="evidence" value="ECO:0007669"/>
    <property type="project" value="UniProtKB-KW"/>
</dbReference>
<dbReference type="InterPro" id="IPR036291">
    <property type="entry name" value="NAD(P)-bd_dom_sf"/>
</dbReference>
<dbReference type="PROSITE" id="PS00059">
    <property type="entry name" value="ADH_ZINC"/>
    <property type="match status" value="1"/>
</dbReference>
<gene>
    <name evidence="8" type="ordered locus">Deipe_1244</name>
</gene>
<dbReference type="Pfam" id="PF08240">
    <property type="entry name" value="ADH_N"/>
    <property type="match status" value="1"/>
</dbReference>
<comment type="similarity">
    <text evidence="5">Belongs to the zinc-containing alcohol dehydrogenase family.</text>
</comment>
<dbReference type="InterPro" id="IPR011032">
    <property type="entry name" value="GroES-like_sf"/>
</dbReference>
<dbReference type="eggNOG" id="COG1063">
    <property type="taxonomic scope" value="Bacteria"/>
</dbReference>
<dbReference type="KEGG" id="dpd:Deipe_1244"/>
<keyword evidence="4" id="KW-0560">Oxidoreductase</keyword>
<dbReference type="RefSeq" id="WP_015235102.1">
    <property type="nucleotide sequence ID" value="NC_019793.1"/>
</dbReference>
<organism evidence="8 9">
    <name type="scientific">Deinococcus peraridilitoris (strain DSM 19664 / LMG 22246 / CIP 109416 / KR-200)</name>
    <dbReference type="NCBI Taxonomy" id="937777"/>
    <lineage>
        <taxon>Bacteria</taxon>
        <taxon>Thermotogati</taxon>
        <taxon>Deinococcota</taxon>
        <taxon>Deinococci</taxon>
        <taxon>Deinococcales</taxon>
        <taxon>Deinococcaceae</taxon>
        <taxon>Deinococcus</taxon>
    </lineage>
</organism>
<name>L0A017_DEIPD</name>
<keyword evidence="2 5" id="KW-0479">Metal-binding</keyword>
<dbReference type="CDD" id="cd08283">
    <property type="entry name" value="FDH_like_1"/>
    <property type="match status" value="1"/>
</dbReference>
<dbReference type="InterPro" id="IPR013154">
    <property type="entry name" value="ADH-like_N"/>
</dbReference>
<protein>
    <submittedName>
        <fullName evidence="8">Theronine dehydrogenase-like Zn-dependent dehydrogenase</fullName>
    </submittedName>
</protein>
<dbReference type="SUPFAM" id="SSF50129">
    <property type="entry name" value="GroES-like"/>
    <property type="match status" value="1"/>
</dbReference>
<dbReference type="STRING" id="937777.Deipe_1244"/>
<dbReference type="Proteomes" id="UP000010467">
    <property type="component" value="Chromosome"/>
</dbReference>
<evidence type="ECO:0000313" key="9">
    <source>
        <dbReference type="Proteomes" id="UP000010467"/>
    </source>
</evidence>
<evidence type="ECO:0000259" key="6">
    <source>
        <dbReference type="Pfam" id="PF00107"/>
    </source>
</evidence>
<accession>L0A017</accession>
<dbReference type="InterPro" id="IPR002328">
    <property type="entry name" value="ADH_Zn_CS"/>
</dbReference>
<dbReference type="PANTHER" id="PTHR42813:SF2">
    <property type="entry name" value="DEHYDROGENASE, ZINC-CONTAINING, PUTATIVE (AFU_ORTHOLOGUE AFUA_2G02810)-RELATED"/>
    <property type="match status" value="1"/>
</dbReference>
<dbReference type="GO" id="GO:0008270">
    <property type="term" value="F:zinc ion binding"/>
    <property type="evidence" value="ECO:0007669"/>
    <property type="project" value="InterPro"/>
</dbReference>
<dbReference type="AlphaFoldDB" id="L0A017"/>
<dbReference type="OrthoDB" id="9769198at2"/>
<keyword evidence="9" id="KW-1185">Reference proteome</keyword>
<dbReference type="Pfam" id="PF00107">
    <property type="entry name" value="ADH_zinc_N"/>
    <property type="match status" value="1"/>
</dbReference>
<reference evidence="9" key="1">
    <citation type="submission" date="2012-03" db="EMBL/GenBank/DDBJ databases">
        <title>Complete sequence of chromosome of Deinococcus peraridilitoris DSM 19664.</title>
        <authorList>
            <person name="Lucas S."/>
            <person name="Copeland A."/>
            <person name="Lapidus A."/>
            <person name="Glavina del Rio T."/>
            <person name="Dalin E."/>
            <person name="Tice H."/>
            <person name="Bruce D."/>
            <person name="Goodwin L."/>
            <person name="Pitluck S."/>
            <person name="Peters L."/>
            <person name="Mikhailova N."/>
            <person name="Lu M."/>
            <person name="Kyrpides N."/>
            <person name="Mavromatis K."/>
            <person name="Ivanova N."/>
            <person name="Brettin T."/>
            <person name="Detter J.C."/>
            <person name="Han C."/>
            <person name="Larimer F."/>
            <person name="Land M."/>
            <person name="Hauser L."/>
            <person name="Markowitz V."/>
            <person name="Cheng J.-F."/>
            <person name="Hugenholtz P."/>
            <person name="Woyke T."/>
            <person name="Wu D."/>
            <person name="Pukall R."/>
            <person name="Steenblock K."/>
            <person name="Brambilla E."/>
            <person name="Klenk H.-P."/>
            <person name="Eisen J.A."/>
        </authorList>
    </citation>
    <scope>NUCLEOTIDE SEQUENCE [LARGE SCALE GENOMIC DNA]</scope>
    <source>
        <strain evidence="9">DSM 19664 / LMG 22246 / CIP 109416 / KR-200</strain>
    </source>
</reference>
<feature type="domain" description="Alcohol dehydrogenase-like C-terminal" evidence="6">
    <location>
        <begin position="196"/>
        <end position="267"/>
    </location>
</feature>
<feature type="domain" description="Alcohol dehydrogenase-like N-terminal" evidence="7">
    <location>
        <begin position="25"/>
        <end position="157"/>
    </location>
</feature>
<evidence type="ECO:0000256" key="4">
    <source>
        <dbReference type="ARBA" id="ARBA00023002"/>
    </source>
</evidence>
<dbReference type="PATRIC" id="fig|937777.3.peg.1244"/>
<dbReference type="SUPFAM" id="SSF51735">
    <property type="entry name" value="NAD(P)-binding Rossmann-fold domains"/>
    <property type="match status" value="1"/>
</dbReference>
<dbReference type="HOGENOM" id="CLU_026673_11_3_0"/>
<dbReference type="Gene3D" id="3.40.50.720">
    <property type="entry name" value="NAD(P)-binding Rossmann-like Domain"/>
    <property type="match status" value="1"/>
</dbReference>
<comment type="cofactor">
    <cofactor evidence="1 5">
        <name>Zn(2+)</name>
        <dbReference type="ChEBI" id="CHEBI:29105"/>
    </cofactor>
</comment>
<evidence type="ECO:0000256" key="1">
    <source>
        <dbReference type="ARBA" id="ARBA00001947"/>
    </source>
</evidence>
<evidence type="ECO:0000256" key="3">
    <source>
        <dbReference type="ARBA" id="ARBA00022833"/>
    </source>
</evidence>
<dbReference type="InterPro" id="IPR013149">
    <property type="entry name" value="ADH-like_C"/>
</dbReference>
<evidence type="ECO:0000256" key="5">
    <source>
        <dbReference type="RuleBase" id="RU361277"/>
    </source>
</evidence>
<keyword evidence="3 5" id="KW-0862">Zinc</keyword>
<proteinExistence type="inferred from homology"/>
<evidence type="ECO:0000256" key="2">
    <source>
        <dbReference type="ARBA" id="ARBA00022723"/>
    </source>
</evidence>
<dbReference type="EMBL" id="CP003382">
    <property type="protein sequence ID" value="AFZ66794.1"/>
    <property type="molecule type" value="Genomic_DNA"/>
</dbReference>
<evidence type="ECO:0000313" key="8">
    <source>
        <dbReference type="EMBL" id="AFZ66794.1"/>
    </source>
</evidence>
<dbReference type="PANTHER" id="PTHR42813">
    <property type="entry name" value="ZINC-TYPE ALCOHOL DEHYDROGENASE-LIKE"/>
    <property type="match status" value="1"/>
</dbReference>
<sequence length="389" mass="42541">MRALCWEGVNDLRVQTVPDPEILDSHDVILRVTMSTTCGSDLHVIDGLIPTMMPGDILGHEFMGEVVEVGREVKNIRVGERVVVPSFIVCGQCWYCRQDLYSLCDNTNPKYQLQQPLLGHHTAGIYGYSHAFGGYAGSHAQYVRVPFADNDCFQVPDGLRDEQALFLSDAAPTGFMGADFCDIKAGDVVAVWGCGGVGLMAIQSAYLLGAERVIAIDRFPERLALARDRAGAETIDYTAVDSVVDVLNEMTAGRGPDACIDAVGMEAHGTGLGYLYDHAKQALKIHTDRGQALREAIRACRKGGVLSILGVYGLMDKFPLGVMMNKGLTVRTAQQHGQKYLPRLLEHAARGELDPSYLATHRFSLEDAPRGYQMFKTKQDGCVRAVFIP</sequence>
<dbReference type="Gene3D" id="3.90.180.10">
    <property type="entry name" value="Medium-chain alcohol dehydrogenases, catalytic domain"/>
    <property type="match status" value="1"/>
</dbReference>
<evidence type="ECO:0000259" key="7">
    <source>
        <dbReference type="Pfam" id="PF08240"/>
    </source>
</evidence>